<keyword evidence="10" id="KW-1185">Reference proteome</keyword>
<keyword evidence="3 6" id="KW-0812">Transmembrane</keyword>
<feature type="transmembrane region" description="Helical" evidence="6">
    <location>
        <begin position="422"/>
        <end position="446"/>
    </location>
</feature>
<accession>A0A2D0N0R4</accession>
<keyword evidence="4 6" id="KW-1133">Transmembrane helix</keyword>
<evidence type="ECO:0000313" key="10">
    <source>
        <dbReference type="Proteomes" id="UP000223913"/>
    </source>
</evidence>
<evidence type="ECO:0000313" key="9">
    <source>
        <dbReference type="EMBL" id="PHN01956.1"/>
    </source>
</evidence>
<dbReference type="AlphaFoldDB" id="A0A2D0N0R4"/>
<feature type="transmembrane region" description="Helical" evidence="6">
    <location>
        <begin position="283"/>
        <end position="303"/>
    </location>
</feature>
<dbReference type="GO" id="GO:0005886">
    <property type="term" value="C:plasma membrane"/>
    <property type="evidence" value="ECO:0007669"/>
    <property type="project" value="UniProtKB-SubCell"/>
</dbReference>
<dbReference type="InterPro" id="IPR050250">
    <property type="entry name" value="Macrolide_Exporter_MacB"/>
</dbReference>
<feature type="domain" description="ABC3 transporter permease C-terminal" evidence="7">
    <location>
        <begin position="289"/>
        <end position="405"/>
    </location>
</feature>
<evidence type="ECO:0000256" key="2">
    <source>
        <dbReference type="ARBA" id="ARBA00022475"/>
    </source>
</evidence>
<feature type="transmembrane region" description="Helical" evidence="6">
    <location>
        <begin position="671"/>
        <end position="694"/>
    </location>
</feature>
<dbReference type="EMBL" id="PDUD01000047">
    <property type="protein sequence ID" value="PHN01956.1"/>
    <property type="molecule type" value="Genomic_DNA"/>
</dbReference>
<feature type="domain" description="MacB-like periplasmic core" evidence="8">
    <location>
        <begin position="20"/>
        <end position="231"/>
    </location>
</feature>
<dbReference type="InterPro" id="IPR025857">
    <property type="entry name" value="MacB_PCD"/>
</dbReference>
<dbReference type="PANTHER" id="PTHR30572">
    <property type="entry name" value="MEMBRANE COMPONENT OF TRANSPORTER-RELATED"/>
    <property type="match status" value="1"/>
</dbReference>
<dbReference type="PANTHER" id="PTHR30572:SF18">
    <property type="entry name" value="ABC-TYPE MACROLIDE FAMILY EXPORT SYSTEM PERMEASE COMPONENT 2"/>
    <property type="match status" value="1"/>
</dbReference>
<protein>
    <recommendedName>
        <fullName evidence="11">ABC transporter permease</fullName>
    </recommendedName>
</protein>
<feature type="transmembrane region" description="Helical" evidence="6">
    <location>
        <begin position="21"/>
        <end position="41"/>
    </location>
</feature>
<comment type="subcellular location">
    <subcellularLocation>
        <location evidence="1">Cell membrane</location>
        <topology evidence="1">Multi-pass membrane protein</topology>
    </subcellularLocation>
</comment>
<evidence type="ECO:0008006" key="11">
    <source>
        <dbReference type="Google" id="ProtNLM"/>
    </source>
</evidence>
<evidence type="ECO:0000259" key="8">
    <source>
        <dbReference type="Pfam" id="PF12704"/>
    </source>
</evidence>
<dbReference type="RefSeq" id="WP_099154690.1">
    <property type="nucleotide sequence ID" value="NZ_PDUD01000047.1"/>
</dbReference>
<feature type="transmembrane region" description="Helical" evidence="6">
    <location>
        <begin position="722"/>
        <end position="744"/>
    </location>
</feature>
<comment type="caution">
    <text evidence="9">The sequence shown here is derived from an EMBL/GenBank/DDBJ whole genome shotgun (WGS) entry which is preliminary data.</text>
</comment>
<reference evidence="9 10" key="1">
    <citation type="submission" date="2017-10" db="EMBL/GenBank/DDBJ databases">
        <title>The draft genome sequence of Lewinella nigricans NBRC 102662.</title>
        <authorList>
            <person name="Wang K."/>
        </authorList>
    </citation>
    <scope>NUCLEOTIDE SEQUENCE [LARGE SCALE GENOMIC DNA]</scope>
    <source>
        <strain evidence="9 10">NBRC 102662</strain>
    </source>
</reference>
<dbReference type="Pfam" id="PF02687">
    <property type="entry name" value="FtsX"/>
    <property type="match status" value="2"/>
</dbReference>
<dbReference type="Pfam" id="PF12704">
    <property type="entry name" value="MacB_PCD"/>
    <property type="match status" value="1"/>
</dbReference>
<keyword evidence="5 6" id="KW-0472">Membrane</keyword>
<feature type="domain" description="ABC3 transporter permease C-terminal" evidence="7">
    <location>
        <begin position="675"/>
        <end position="785"/>
    </location>
</feature>
<evidence type="ECO:0000256" key="1">
    <source>
        <dbReference type="ARBA" id="ARBA00004651"/>
    </source>
</evidence>
<evidence type="ECO:0000256" key="4">
    <source>
        <dbReference type="ARBA" id="ARBA00022989"/>
    </source>
</evidence>
<gene>
    <name evidence="9" type="ORF">CRP01_34760</name>
</gene>
<dbReference type="Proteomes" id="UP000223913">
    <property type="component" value="Unassembled WGS sequence"/>
</dbReference>
<feature type="transmembrane region" description="Helical" evidence="6">
    <location>
        <begin position="330"/>
        <end position="357"/>
    </location>
</feature>
<name>A0A2D0N0R4_FLAN2</name>
<sequence length="793" mass="88945">MWLNYLKIAWRNLKKYKFFSSLNIGGLAIGMAVAILITSYIQNELQVNQWVPDGSNIYRAYRYFAGSSSDGQANSPGILATELNRQFPAIEQATTLGEESDQLLTAADKSIYLDEVAFVDSNFLNVFALPFLHGNRQDAFQHPESAVISETTARRFFGQTDVIGKTLVLNDEVNLNITGVYPELSGKTHLDYDIFIRSTSQQMSWLAYRYETYVKTVPNTQLAGLEEQVTEHLKPILLQEFQRANFEITANDLPLWKLQPLHDIHLYSRNMGAIRPARGNIHYLYIFGFIGLLVLIMAAINYINLSTARAGNRAQEIGVRKVNGALKQQLVAQFLTESVFQSILAALIAFPLARLVLPLFNEVSGRELTLAGAQLTGILLPFLGISLLVGLLAGIYPALVLSGFQPTQVFKAGQNVRMGHQVLRKALVVVQFSGVVILIILTTVMYRQVRFMLNQDLGFGAEEVVVVPMNYSGSWREVMAKKELWEKQPGITSVSTASTFPGDSPVDYTIEIEGLDDRYRAPEMIFADADYAEVLDLQLVDGRFFSNTISNDTLTAFVVNQAFVREYELETPVGTRLRFPWREGWGEIVGVVKDYHYQGLDNRIEPVALFGGPISRGQFAIRFQPDQWSEVLSFLRSEWPTIEPAHPFRYNLLNEHFATQYAEYNQMGSTFLYSAGLTILVAVLGLIGLASFTAQQRTKEIGIRKVLGASVPELMSMLMRQFVAMSLIAGLVSIPLAFWLTQSWLEDFAYRVDLNIWHFVIGILLAVTITILTVSLQSLRAAMVNPLESLRSE</sequence>
<evidence type="ECO:0000259" key="7">
    <source>
        <dbReference type="Pfam" id="PF02687"/>
    </source>
</evidence>
<evidence type="ECO:0000256" key="3">
    <source>
        <dbReference type="ARBA" id="ARBA00022692"/>
    </source>
</evidence>
<feature type="transmembrane region" description="Helical" evidence="6">
    <location>
        <begin position="756"/>
        <end position="776"/>
    </location>
</feature>
<feature type="transmembrane region" description="Helical" evidence="6">
    <location>
        <begin position="377"/>
        <end position="401"/>
    </location>
</feature>
<evidence type="ECO:0000256" key="6">
    <source>
        <dbReference type="SAM" id="Phobius"/>
    </source>
</evidence>
<evidence type="ECO:0000256" key="5">
    <source>
        <dbReference type="ARBA" id="ARBA00023136"/>
    </source>
</evidence>
<proteinExistence type="predicted"/>
<organism evidence="9 10">
    <name type="scientific">Flavilitoribacter nigricans (strain ATCC 23147 / DSM 23189 / NBRC 102662 / NCIMB 1420 / SS-2)</name>
    <name type="common">Lewinella nigricans</name>
    <dbReference type="NCBI Taxonomy" id="1122177"/>
    <lineage>
        <taxon>Bacteria</taxon>
        <taxon>Pseudomonadati</taxon>
        <taxon>Bacteroidota</taxon>
        <taxon>Saprospiria</taxon>
        <taxon>Saprospirales</taxon>
        <taxon>Lewinellaceae</taxon>
        <taxon>Flavilitoribacter</taxon>
    </lineage>
</organism>
<keyword evidence="2" id="KW-1003">Cell membrane</keyword>
<dbReference type="OrthoDB" id="5933722at2"/>
<dbReference type="InterPro" id="IPR003838">
    <property type="entry name" value="ABC3_permease_C"/>
</dbReference>
<dbReference type="GO" id="GO:0022857">
    <property type="term" value="F:transmembrane transporter activity"/>
    <property type="evidence" value="ECO:0007669"/>
    <property type="project" value="TreeGrafter"/>
</dbReference>